<dbReference type="Proteomes" id="UP001281410">
    <property type="component" value="Unassembled WGS sequence"/>
</dbReference>
<keyword evidence="3" id="KW-1185">Reference proteome</keyword>
<feature type="domain" description="Reverse transcriptase" evidence="1">
    <location>
        <begin position="306"/>
        <end position="587"/>
    </location>
</feature>
<name>A0AAE0E696_9ROSI</name>
<dbReference type="CDD" id="cd01650">
    <property type="entry name" value="RT_nLTR_like"/>
    <property type="match status" value="1"/>
</dbReference>
<evidence type="ECO:0000313" key="2">
    <source>
        <dbReference type="EMBL" id="KAK3211028.1"/>
    </source>
</evidence>
<dbReference type="InterPro" id="IPR000477">
    <property type="entry name" value="RT_dom"/>
</dbReference>
<dbReference type="InterPro" id="IPR044730">
    <property type="entry name" value="RNase_H-like_dom_plant"/>
</dbReference>
<dbReference type="GO" id="GO:0004523">
    <property type="term" value="F:RNA-DNA hybrid ribonuclease activity"/>
    <property type="evidence" value="ECO:0007669"/>
    <property type="project" value="InterPro"/>
</dbReference>
<dbReference type="PROSITE" id="PS50878">
    <property type="entry name" value="RT_POL"/>
    <property type="match status" value="1"/>
</dbReference>
<dbReference type="EMBL" id="JANJYJ010000005">
    <property type="protein sequence ID" value="KAK3211028.1"/>
    <property type="molecule type" value="Genomic_DNA"/>
</dbReference>
<dbReference type="InterPro" id="IPR002156">
    <property type="entry name" value="RNaseH_domain"/>
</dbReference>
<dbReference type="PANTHER" id="PTHR31635:SF196">
    <property type="entry name" value="REVERSE TRANSCRIPTASE DOMAIN-CONTAINING PROTEIN-RELATED"/>
    <property type="match status" value="1"/>
</dbReference>
<proteinExistence type="predicted"/>
<sequence length="808" mass="92626">MRFIGPKYTWMTKWGISEEIWVRLDRALCSMDWRLRFGEGFIRHLPRVNSDHCHILLHLHSSQIPSGFRKPFRFEAIWLRHKSFPEVVKSNWNLQKSNVTKKVHDLTEVLKVWNKEQFGNLFRNKKRILTILQGVQNCLSGKYIASLDALEDKLMKEYNCIIDQEKLIWMQKSRNCWPKDGDRNIKFFHLSTLVKRRRNKLEGIKREDGSWTTNKEEMKHMAVRYFRNLFAANDNDCMYDLLPLMFPTISEDNSISLNCSVSEDEVHHSLFNIGSLKTPGPDGFPAIFFQQLWNVCKDDLVKLVADSFKNGCVPSDINQTLITLVSKIESPMDMSHLRPISLCNTTYKIISKIIVQRLKHLLFDLISPNQVVFVLGRQIQDNIVVALEVLQKLKTVKGKRGYFDWKIDLAKTYDNMQCSFTRKVLVEAGIEGNFGNLIMSCITSVHYKIVMNGETIESFFPSSGIRQGNPLSPYIFVLCMEKLSHLINLKLKEGDWKAIKVSRRGSEISHLLFADDLILFGKATVRQAEIKKECIDIFCVVSSQHVSFTRSRVFCSRNTKDSIAKEIDAVCDSPLTKNSGKYLGVPLINGRVTNETNKEIVENTQKRLASWKSVTLSLASRITLIKAVTTSLPVYAMQLVKLPSRHHSGPDNIIWGLSKSGEFTVKSAYEAHFQGVGSVLEADLWGLFEGLKFVWETGFRKVEVESDSKVIVELLLKKIDLKHPIFSLINSYKKMIDSDWCCKVCHVYRESNRLVDCLASLGHYLNPGIVFFENPPPKVLATFEDDVNGLAQARQVKRAIDKLDSTRP</sequence>
<evidence type="ECO:0000313" key="3">
    <source>
        <dbReference type="Proteomes" id="UP001281410"/>
    </source>
</evidence>
<dbReference type="Pfam" id="PF13456">
    <property type="entry name" value="RVT_3"/>
    <property type="match status" value="1"/>
</dbReference>
<dbReference type="InterPro" id="IPR043502">
    <property type="entry name" value="DNA/RNA_pol_sf"/>
</dbReference>
<evidence type="ECO:0000259" key="1">
    <source>
        <dbReference type="PROSITE" id="PS50878"/>
    </source>
</evidence>
<dbReference type="PANTHER" id="PTHR31635">
    <property type="entry name" value="REVERSE TRANSCRIPTASE DOMAIN-CONTAINING PROTEIN-RELATED"/>
    <property type="match status" value="1"/>
</dbReference>
<dbReference type="SUPFAM" id="SSF56672">
    <property type="entry name" value="DNA/RNA polymerases"/>
    <property type="match status" value="1"/>
</dbReference>
<dbReference type="InterPro" id="IPR012337">
    <property type="entry name" value="RNaseH-like_sf"/>
</dbReference>
<comment type="caution">
    <text evidence="2">The sequence shown here is derived from an EMBL/GenBank/DDBJ whole genome shotgun (WGS) entry which is preliminary data.</text>
</comment>
<dbReference type="CDD" id="cd06222">
    <property type="entry name" value="RNase_H_like"/>
    <property type="match status" value="1"/>
</dbReference>
<dbReference type="Gene3D" id="3.30.420.10">
    <property type="entry name" value="Ribonuclease H-like superfamily/Ribonuclease H"/>
    <property type="match status" value="1"/>
</dbReference>
<dbReference type="InterPro" id="IPR036397">
    <property type="entry name" value="RNaseH_sf"/>
</dbReference>
<organism evidence="2 3">
    <name type="scientific">Dipteronia sinensis</name>
    <dbReference type="NCBI Taxonomy" id="43782"/>
    <lineage>
        <taxon>Eukaryota</taxon>
        <taxon>Viridiplantae</taxon>
        <taxon>Streptophyta</taxon>
        <taxon>Embryophyta</taxon>
        <taxon>Tracheophyta</taxon>
        <taxon>Spermatophyta</taxon>
        <taxon>Magnoliopsida</taxon>
        <taxon>eudicotyledons</taxon>
        <taxon>Gunneridae</taxon>
        <taxon>Pentapetalae</taxon>
        <taxon>rosids</taxon>
        <taxon>malvids</taxon>
        <taxon>Sapindales</taxon>
        <taxon>Sapindaceae</taxon>
        <taxon>Hippocastanoideae</taxon>
        <taxon>Acereae</taxon>
        <taxon>Dipteronia</taxon>
    </lineage>
</organism>
<accession>A0AAE0E696</accession>
<dbReference type="GO" id="GO:0003676">
    <property type="term" value="F:nucleic acid binding"/>
    <property type="evidence" value="ECO:0007669"/>
    <property type="project" value="InterPro"/>
</dbReference>
<dbReference type="Pfam" id="PF00078">
    <property type="entry name" value="RVT_1"/>
    <property type="match status" value="1"/>
</dbReference>
<protein>
    <recommendedName>
        <fullName evidence="1">Reverse transcriptase domain-containing protein</fullName>
    </recommendedName>
</protein>
<gene>
    <name evidence="2" type="ORF">Dsin_015734</name>
</gene>
<dbReference type="AlphaFoldDB" id="A0AAE0E696"/>
<dbReference type="SUPFAM" id="SSF53098">
    <property type="entry name" value="Ribonuclease H-like"/>
    <property type="match status" value="1"/>
</dbReference>
<reference evidence="2" key="1">
    <citation type="journal article" date="2023" name="Plant J.">
        <title>Genome sequences and population genomics provide insights into the demographic history, inbreeding, and mutation load of two 'living fossil' tree species of Dipteronia.</title>
        <authorList>
            <person name="Feng Y."/>
            <person name="Comes H.P."/>
            <person name="Chen J."/>
            <person name="Zhu S."/>
            <person name="Lu R."/>
            <person name="Zhang X."/>
            <person name="Li P."/>
            <person name="Qiu J."/>
            <person name="Olsen K.M."/>
            <person name="Qiu Y."/>
        </authorList>
    </citation>
    <scope>NUCLEOTIDE SEQUENCE</scope>
    <source>
        <strain evidence="2">NBL</strain>
    </source>
</reference>